<evidence type="ECO:0000313" key="3">
    <source>
        <dbReference type="Proteomes" id="UP000256520"/>
    </source>
</evidence>
<evidence type="ECO:0000313" key="2">
    <source>
        <dbReference type="EMBL" id="RDW17073.1"/>
    </source>
</evidence>
<reference evidence="3" key="1">
    <citation type="submission" date="2017-11" db="EMBL/GenBank/DDBJ databases">
        <authorList>
            <person name="Zhu W."/>
        </authorList>
    </citation>
    <scope>NUCLEOTIDE SEQUENCE [LARGE SCALE GENOMIC DNA]</scope>
    <source>
        <strain evidence="3">CAU 1051</strain>
    </source>
</reference>
<evidence type="ECO:0000259" key="1">
    <source>
        <dbReference type="Pfam" id="PF12146"/>
    </source>
</evidence>
<gene>
    <name evidence="2" type="ORF">CWR45_13140</name>
</gene>
<dbReference type="InterPro" id="IPR051044">
    <property type="entry name" value="MAG_DAG_Lipase"/>
</dbReference>
<dbReference type="EMBL" id="PIOD01000015">
    <property type="protein sequence ID" value="RDW17073.1"/>
    <property type="molecule type" value="Genomic_DNA"/>
</dbReference>
<protein>
    <submittedName>
        <fullName evidence="2">Lysophospholipase</fullName>
    </submittedName>
</protein>
<dbReference type="AlphaFoldDB" id="A0A3D8PLV2"/>
<organism evidence="2 3">
    <name type="scientific">Oceanobacillus chungangensis</name>
    <dbReference type="NCBI Taxonomy" id="1229152"/>
    <lineage>
        <taxon>Bacteria</taxon>
        <taxon>Bacillati</taxon>
        <taxon>Bacillota</taxon>
        <taxon>Bacilli</taxon>
        <taxon>Bacillales</taxon>
        <taxon>Bacillaceae</taxon>
        <taxon>Oceanobacillus</taxon>
    </lineage>
</organism>
<dbReference type="Pfam" id="PF12146">
    <property type="entry name" value="Hydrolase_4"/>
    <property type="match status" value="1"/>
</dbReference>
<name>A0A3D8PLV2_9BACI</name>
<dbReference type="SUPFAM" id="SSF53474">
    <property type="entry name" value="alpha/beta-Hydrolases"/>
    <property type="match status" value="1"/>
</dbReference>
<proteinExistence type="predicted"/>
<comment type="caution">
    <text evidence="2">The sequence shown here is derived from an EMBL/GenBank/DDBJ whole genome shotgun (WGS) entry which is preliminary data.</text>
</comment>
<dbReference type="OrthoDB" id="9806902at2"/>
<sequence>MEASFWLEMEDGIEIYVKQWGTEIEQPKAIIQLSHGMVEHINRYNDFANFLVEKGFIVYGNDHRGHGKTGEKQGLLGYLSNQDGFFTTVDDLHAISKKIKLAYPHVPLFLFGHSMGSFLVRNYIQTYSEVIDAVILSGSGYFPSLTTIAGKSVASLLPPKEPSKFMNRLAFGSFNRRIKPLQTEFDWLTRDENVVKQYIQDPLSGYIPTARFFYDLMTGLNHMQNKKRNQTIRKDLPMLIISGDADPVGNYGKGVWRMAHLYEKAGLKNITTMIIHQARHEILNELKKEDNYLFIHQWVTRHLSKI</sequence>
<dbReference type="InterPro" id="IPR022742">
    <property type="entry name" value="Hydrolase_4"/>
</dbReference>
<feature type="domain" description="Serine aminopeptidase S33" evidence="1">
    <location>
        <begin position="26"/>
        <end position="286"/>
    </location>
</feature>
<keyword evidence="3" id="KW-1185">Reference proteome</keyword>
<dbReference type="InterPro" id="IPR029058">
    <property type="entry name" value="AB_hydrolase_fold"/>
</dbReference>
<dbReference type="RefSeq" id="WP_115750341.1">
    <property type="nucleotide sequence ID" value="NZ_PIOD01000015.1"/>
</dbReference>
<dbReference type="Gene3D" id="3.40.50.1820">
    <property type="entry name" value="alpha/beta hydrolase"/>
    <property type="match status" value="1"/>
</dbReference>
<dbReference type="Proteomes" id="UP000256520">
    <property type="component" value="Unassembled WGS sequence"/>
</dbReference>
<accession>A0A3D8PLV2</accession>
<dbReference type="PANTHER" id="PTHR11614">
    <property type="entry name" value="PHOSPHOLIPASE-RELATED"/>
    <property type="match status" value="1"/>
</dbReference>